<evidence type="ECO:0000256" key="1">
    <source>
        <dbReference type="SAM" id="Phobius"/>
    </source>
</evidence>
<sequence>MSSIVTGRPPPYVPLSLSRSLFIYICLFVFNLSVFIFTLSVSFLSLCFFNLSIFNLCIFNFSMNVFYEFIYRFVISFEKSISFSSPLDGTTPLPPTSTTPTSLSSFSFSLSSASCSSFLCLCSSSFFLSFSYSLLFVRRGGGEESRPTQTDRPA</sequence>
<gene>
    <name evidence="2" type="ORF">CSUI_004948</name>
</gene>
<dbReference type="AlphaFoldDB" id="A0A2C6KVG6"/>
<proteinExistence type="predicted"/>
<comment type="caution">
    <text evidence="2">The sequence shown here is derived from an EMBL/GenBank/DDBJ whole genome shotgun (WGS) entry which is preliminary data.</text>
</comment>
<dbReference type="EMBL" id="MIGC01002369">
    <property type="protein sequence ID" value="PHJ21207.1"/>
    <property type="molecule type" value="Genomic_DNA"/>
</dbReference>
<keyword evidence="1" id="KW-0472">Membrane</keyword>
<dbReference type="RefSeq" id="XP_067922891.1">
    <property type="nucleotide sequence ID" value="XM_068065129.1"/>
</dbReference>
<evidence type="ECO:0000313" key="3">
    <source>
        <dbReference type="Proteomes" id="UP000221165"/>
    </source>
</evidence>
<keyword evidence="1" id="KW-1133">Transmembrane helix</keyword>
<reference evidence="2 3" key="1">
    <citation type="journal article" date="2017" name="Int. J. Parasitol.">
        <title>The genome of the protozoan parasite Cystoisospora suis and a reverse vaccinology approach to identify vaccine candidates.</title>
        <authorList>
            <person name="Palmieri N."/>
            <person name="Shrestha A."/>
            <person name="Ruttkowski B."/>
            <person name="Beck T."/>
            <person name="Vogl C."/>
            <person name="Tomley F."/>
            <person name="Blake D.P."/>
            <person name="Joachim A."/>
        </authorList>
    </citation>
    <scope>NUCLEOTIDE SEQUENCE [LARGE SCALE GENOMIC DNA]</scope>
    <source>
        <strain evidence="2 3">Wien I</strain>
    </source>
</reference>
<dbReference type="Proteomes" id="UP000221165">
    <property type="component" value="Unassembled WGS sequence"/>
</dbReference>
<accession>A0A2C6KVG6</accession>
<evidence type="ECO:0000313" key="2">
    <source>
        <dbReference type="EMBL" id="PHJ21207.1"/>
    </source>
</evidence>
<keyword evidence="1" id="KW-0812">Transmembrane</keyword>
<organism evidence="2 3">
    <name type="scientific">Cystoisospora suis</name>
    <dbReference type="NCBI Taxonomy" id="483139"/>
    <lineage>
        <taxon>Eukaryota</taxon>
        <taxon>Sar</taxon>
        <taxon>Alveolata</taxon>
        <taxon>Apicomplexa</taxon>
        <taxon>Conoidasida</taxon>
        <taxon>Coccidia</taxon>
        <taxon>Eucoccidiorida</taxon>
        <taxon>Eimeriorina</taxon>
        <taxon>Sarcocystidae</taxon>
        <taxon>Cystoisospora</taxon>
    </lineage>
</organism>
<feature type="transmembrane region" description="Helical" evidence="1">
    <location>
        <begin position="21"/>
        <end position="46"/>
    </location>
</feature>
<feature type="transmembrane region" description="Helical" evidence="1">
    <location>
        <begin position="53"/>
        <end position="74"/>
    </location>
</feature>
<keyword evidence="3" id="KW-1185">Reference proteome</keyword>
<name>A0A2C6KVG6_9APIC</name>
<dbReference type="VEuPathDB" id="ToxoDB:CSUI_004948"/>
<evidence type="ECO:0008006" key="4">
    <source>
        <dbReference type="Google" id="ProtNLM"/>
    </source>
</evidence>
<dbReference type="GeneID" id="94428340"/>
<feature type="transmembrane region" description="Helical" evidence="1">
    <location>
        <begin position="116"/>
        <end position="137"/>
    </location>
</feature>
<protein>
    <recommendedName>
        <fullName evidence="4">Transmembrane protein</fullName>
    </recommendedName>
</protein>